<dbReference type="SUPFAM" id="SSF51445">
    <property type="entry name" value="(Trans)glycosidases"/>
    <property type="match status" value="1"/>
</dbReference>
<comment type="caution">
    <text evidence="1">The sequence shown here is derived from an EMBL/GenBank/DDBJ whole genome shotgun (WGS) entry which is preliminary data.</text>
</comment>
<evidence type="ECO:0000313" key="1">
    <source>
        <dbReference type="EMBL" id="KAL0295865.1"/>
    </source>
</evidence>
<dbReference type="PANTHER" id="PTHR31451:SF59">
    <property type="entry name" value="MANNAN ENDO-1,4-BETA-MANNOSIDASE"/>
    <property type="match status" value="1"/>
</dbReference>
<accession>A0AAW2JMU3</accession>
<dbReference type="AlphaFoldDB" id="A0AAW2JMU3"/>
<dbReference type="InterPro" id="IPR045053">
    <property type="entry name" value="MAN-like"/>
</dbReference>
<name>A0AAW2JMU3_9LAMI</name>
<gene>
    <name evidence="1" type="ORF">Sangu_3180400</name>
</gene>
<protein>
    <submittedName>
        <fullName evidence="1">Mannan endo-1,4-beta-mannosidase 3</fullName>
    </submittedName>
</protein>
<dbReference type="EMBL" id="JACGWK010000573">
    <property type="protein sequence ID" value="KAL0295865.1"/>
    <property type="molecule type" value="Genomic_DNA"/>
</dbReference>
<dbReference type="GO" id="GO:0016985">
    <property type="term" value="F:mannan endo-1,4-beta-mannosidase activity"/>
    <property type="evidence" value="ECO:0007669"/>
    <property type="project" value="UniProtKB-EC"/>
</dbReference>
<reference evidence="1" key="2">
    <citation type="journal article" date="2024" name="Plant">
        <title>Genomic evolution and insights into agronomic trait innovations of Sesamum species.</title>
        <authorList>
            <person name="Miao H."/>
            <person name="Wang L."/>
            <person name="Qu L."/>
            <person name="Liu H."/>
            <person name="Sun Y."/>
            <person name="Le M."/>
            <person name="Wang Q."/>
            <person name="Wei S."/>
            <person name="Zheng Y."/>
            <person name="Lin W."/>
            <person name="Duan Y."/>
            <person name="Cao H."/>
            <person name="Xiong S."/>
            <person name="Wang X."/>
            <person name="Wei L."/>
            <person name="Li C."/>
            <person name="Ma Q."/>
            <person name="Ju M."/>
            <person name="Zhao R."/>
            <person name="Li G."/>
            <person name="Mu C."/>
            <person name="Tian Q."/>
            <person name="Mei H."/>
            <person name="Zhang T."/>
            <person name="Gao T."/>
            <person name="Zhang H."/>
        </authorList>
    </citation>
    <scope>NUCLEOTIDE SEQUENCE</scope>
    <source>
        <strain evidence="1">G01</strain>
    </source>
</reference>
<organism evidence="1">
    <name type="scientific">Sesamum angustifolium</name>
    <dbReference type="NCBI Taxonomy" id="2727405"/>
    <lineage>
        <taxon>Eukaryota</taxon>
        <taxon>Viridiplantae</taxon>
        <taxon>Streptophyta</taxon>
        <taxon>Embryophyta</taxon>
        <taxon>Tracheophyta</taxon>
        <taxon>Spermatophyta</taxon>
        <taxon>Magnoliopsida</taxon>
        <taxon>eudicotyledons</taxon>
        <taxon>Gunneridae</taxon>
        <taxon>Pentapetalae</taxon>
        <taxon>asterids</taxon>
        <taxon>lamiids</taxon>
        <taxon>Lamiales</taxon>
        <taxon>Pedaliaceae</taxon>
        <taxon>Sesamum</taxon>
    </lineage>
</organism>
<sequence length="72" mass="8644">MMKTSFRHLILWSQRQLKNKVHLILSLVNNYKNFGGRPHYVDWARNDGVRTSSDDDFYTNAVVKQYYKNHVK</sequence>
<proteinExistence type="predicted"/>
<reference evidence="1" key="1">
    <citation type="submission" date="2020-06" db="EMBL/GenBank/DDBJ databases">
        <authorList>
            <person name="Li T."/>
            <person name="Hu X."/>
            <person name="Zhang T."/>
            <person name="Song X."/>
            <person name="Zhang H."/>
            <person name="Dai N."/>
            <person name="Sheng W."/>
            <person name="Hou X."/>
            <person name="Wei L."/>
        </authorList>
    </citation>
    <scope>NUCLEOTIDE SEQUENCE</scope>
    <source>
        <strain evidence="1">G01</strain>
        <tissue evidence="1">Leaf</tissue>
    </source>
</reference>
<feature type="non-terminal residue" evidence="1">
    <location>
        <position position="72"/>
    </location>
</feature>
<dbReference type="InterPro" id="IPR017853">
    <property type="entry name" value="GH"/>
</dbReference>
<dbReference type="PANTHER" id="PTHR31451">
    <property type="match status" value="1"/>
</dbReference>
<dbReference type="Gene3D" id="3.20.20.80">
    <property type="entry name" value="Glycosidases"/>
    <property type="match status" value="1"/>
</dbReference>